<evidence type="ECO:0000313" key="3">
    <source>
        <dbReference type="EMBL" id="MWG36237.1"/>
    </source>
</evidence>
<keyword evidence="2" id="KW-1133">Transmembrane helix</keyword>
<dbReference type="Proteomes" id="UP000451471">
    <property type="component" value="Unassembled WGS sequence"/>
</dbReference>
<reference evidence="3 4" key="1">
    <citation type="submission" date="2019-12" db="EMBL/GenBank/DDBJ databases">
        <title>Halocatena pleomorpha gen. nov. sp. nov., an extremely halophilic archaeon of family Halobacteriaceae isolated from saltpan soil.</title>
        <authorList>
            <person name="Pal Y."/>
            <person name="Verma A."/>
            <person name="Krishnamurthi S."/>
            <person name="Kumar P."/>
        </authorList>
    </citation>
    <scope>NUCLEOTIDE SEQUENCE [LARGE SCALE GENOMIC DNA]</scope>
    <source>
        <strain evidence="3 4">JCM 16495</strain>
    </source>
</reference>
<feature type="region of interest" description="Disordered" evidence="1">
    <location>
        <begin position="1"/>
        <end position="24"/>
    </location>
</feature>
<dbReference type="EMBL" id="WSZK01000033">
    <property type="protein sequence ID" value="MWG36237.1"/>
    <property type="molecule type" value="Genomic_DNA"/>
</dbReference>
<proteinExistence type="predicted"/>
<comment type="caution">
    <text evidence="3">The sequence shown here is derived from an EMBL/GenBank/DDBJ whole genome shotgun (WGS) entry which is preliminary data.</text>
</comment>
<protein>
    <submittedName>
        <fullName evidence="3">Uncharacterized protein</fullName>
    </submittedName>
</protein>
<evidence type="ECO:0000313" key="4">
    <source>
        <dbReference type="Proteomes" id="UP000451471"/>
    </source>
</evidence>
<evidence type="ECO:0000256" key="1">
    <source>
        <dbReference type="SAM" id="MobiDB-lite"/>
    </source>
</evidence>
<dbReference type="RefSeq" id="WP_158205901.1">
    <property type="nucleotide sequence ID" value="NZ_WSZK01000033.1"/>
</dbReference>
<keyword evidence="4" id="KW-1185">Reference proteome</keyword>
<keyword evidence="2" id="KW-0472">Membrane</keyword>
<dbReference type="AlphaFoldDB" id="A0A6B0GSE4"/>
<accession>A0A6B0GSE4</accession>
<organism evidence="3 4">
    <name type="scientific">Halomarina oriensis</name>
    <dbReference type="NCBI Taxonomy" id="671145"/>
    <lineage>
        <taxon>Archaea</taxon>
        <taxon>Methanobacteriati</taxon>
        <taxon>Methanobacteriota</taxon>
        <taxon>Stenosarchaea group</taxon>
        <taxon>Halobacteria</taxon>
        <taxon>Halobacteriales</taxon>
        <taxon>Natronomonadaceae</taxon>
        <taxon>Halomarina</taxon>
    </lineage>
</organism>
<sequence length="183" mass="20061">MWGDKRREKSTHHREAAKSRWESATRRTARLGGETLVDVTVFLLRTAQTLVLLPLTVVYAVLGSLGPTARNARSFVGGFGFDRAMPPALADNIQFYVDAVPAALGIRDTSRDRMFYAASGLAITFVFLGVISLGTTLVLAGACVALMLVALARLNPGVNKTWQRVTGRLPIKNDYDVPLWERD</sequence>
<gene>
    <name evidence="3" type="ORF">GQS65_17405</name>
</gene>
<feature type="transmembrane region" description="Helical" evidence="2">
    <location>
        <begin position="137"/>
        <end position="154"/>
    </location>
</feature>
<keyword evidence="2" id="KW-0812">Transmembrane</keyword>
<name>A0A6B0GSE4_9EURY</name>
<evidence type="ECO:0000256" key="2">
    <source>
        <dbReference type="SAM" id="Phobius"/>
    </source>
</evidence>